<dbReference type="NCBIfam" id="TIGR01509">
    <property type="entry name" value="HAD-SF-IA-v3"/>
    <property type="match status" value="1"/>
</dbReference>
<comment type="cofactor">
    <cofactor evidence="1">
        <name>Mg(2+)</name>
        <dbReference type="ChEBI" id="CHEBI:18420"/>
    </cofactor>
</comment>
<evidence type="ECO:0000256" key="2">
    <source>
        <dbReference type="ARBA" id="ARBA00006171"/>
    </source>
</evidence>
<dbReference type="InterPro" id="IPR006439">
    <property type="entry name" value="HAD-SF_hydro_IA"/>
</dbReference>
<dbReference type="PANTHER" id="PTHR46193">
    <property type="entry name" value="6-PHOSPHOGLUCONATE PHOSPHATASE"/>
    <property type="match status" value="1"/>
</dbReference>
<dbReference type="SUPFAM" id="SSF56784">
    <property type="entry name" value="HAD-like"/>
    <property type="match status" value="1"/>
</dbReference>
<evidence type="ECO:0000256" key="1">
    <source>
        <dbReference type="ARBA" id="ARBA00001946"/>
    </source>
</evidence>
<keyword evidence="4" id="KW-0460">Magnesium</keyword>
<evidence type="ECO:0000256" key="5">
    <source>
        <dbReference type="ARBA" id="ARBA00023277"/>
    </source>
</evidence>
<evidence type="ECO:0000313" key="6">
    <source>
        <dbReference type="EMBL" id="ASW49045.2"/>
    </source>
</evidence>
<protein>
    <submittedName>
        <fullName evidence="6">Uncharacterized protein</fullName>
    </submittedName>
</protein>
<accession>A0A3Q8B778</accession>
<organism evidence="6">
    <name type="scientific">Streptococcus suis</name>
    <dbReference type="NCBI Taxonomy" id="1307"/>
    <lineage>
        <taxon>Bacteria</taxon>
        <taxon>Bacillati</taxon>
        <taxon>Bacillota</taxon>
        <taxon>Bacilli</taxon>
        <taxon>Lactobacillales</taxon>
        <taxon>Streptococcaceae</taxon>
        <taxon>Streptococcus</taxon>
    </lineage>
</organism>
<dbReference type="InterPro" id="IPR051600">
    <property type="entry name" value="Beta-PGM-like"/>
</dbReference>
<dbReference type="EMBL" id="CP030010">
    <property type="protein sequence ID" value="ASW49045.2"/>
    <property type="molecule type" value="Genomic_DNA"/>
</dbReference>
<gene>
    <name evidence="6" type="ORF">A7J08_01585</name>
</gene>
<comment type="similarity">
    <text evidence="2">Belongs to the HAD-like hydrolase superfamily. CbbY/CbbZ/Gph/YieH family.</text>
</comment>
<dbReference type="Pfam" id="PF13419">
    <property type="entry name" value="HAD_2"/>
    <property type="match status" value="1"/>
</dbReference>
<dbReference type="PANTHER" id="PTHR46193:SF18">
    <property type="entry name" value="HEXITOL PHOSPHATASE B"/>
    <property type="match status" value="1"/>
</dbReference>
<evidence type="ECO:0000256" key="4">
    <source>
        <dbReference type="ARBA" id="ARBA00022842"/>
    </source>
</evidence>
<dbReference type="InterPro" id="IPR036412">
    <property type="entry name" value="HAD-like_sf"/>
</dbReference>
<dbReference type="InterPro" id="IPR041492">
    <property type="entry name" value="HAD_2"/>
</dbReference>
<dbReference type="SFLD" id="SFLDG01129">
    <property type="entry name" value="C1.5:_HAD__Beta-PGM__Phosphata"/>
    <property type="match status" value="1"/>
</dbReference>
<dbReference type="GO" id="GO:0016787">
    <property type="term" value="F:hydrolase activity"/>
    <property type="evidence" value="ECO:0007669"/>
    <property type="project" value="UniProtKB-KW"/>
</dbReference>
<keyword evidence="5" id="KW-0119">Carbohydrate metabolism</keyword>
<dbReference type="SFLD" id="SFLDS00003">
    <property type="entry name" value="Haloacid_Dehalogenase"/>
    <property type="match status" value="1"/>
</dbReference>
<dbReference type="RefSeq" id="WP_053867194.1">
    <property type="nucleotide sequence ID" value="NZ_CP030010.1"/>
</dbReference>
<dbReference type="InterPro" id="IPR023198">
    <property type="entry name" value="PGP-like_dom2"/>
</dbReference>
<dbReference type="Gene3D" id="1.10.150.240">
    <property type="entry name" value="Putative phosphatase, domain 2"/>
    <property type="match status" value="1"/>
</dbReference>
<dbReference type="AlphaFoldDB" id="A0A3Q8B778"/>
<dbReference type="Gene3D" id="3.40.50.1000">
    <property type="entry name" value="HAD superfamily/HAD-like"/>
    <property type="match status" value="1"/>
</dbReference>
<dbReference type="NCBIfam" id="TIGR01549">
    <property type="entry name" value="HAD-SF-IA-v1"/>
    <property type="match status" value="1"/>
</dbReference>
<dbReference type="PRINTS" id="PR00413">
    <property type="entry name" value="HADHALOGNASE"/>
</dbReference>
<name>A0A3Q8B778_STRSU</name>
<reference evidence="6" key="1">
    <citation type="journal article" date="2021" name="Front. Microbiol.">
        <title>Comparative Virulence and Genomic Analysis of Streptococcus suis Isolates.</title>
        <authorList>
            <person name="Nicholson T.L."/>
            <person name="Waack U."/>
            <person name="Anderson T.K."/>
            <person name="Bayles D.O."/>
            <person name="Zaia S.R."/>
            <person name="Goertz I."/>
            <person name="Eppinger M."/>
            <person name="Hau S.J."/>
            <person name="Brockmeier S.L."/>
            <person name="Shore S.M."/>
        </authorList>
    </citation>
    <scope>NUCLEOTIDE SEQUENCE</scope>
    <source>
        <strain evidence="6">SRD478</strain>
    </source>
</reference>
<dbReference type="Proteomes" id="UP000323128">
    <property type="component" value="Chromosome"/>
</dbReference>
<evidence type="ECO:0000256" key="3">
    <source>
        <dbReference type="ARBA" id="ARBA00022723"/>
    </source>
</evidence>
<dbReference type="InterPro" id="IPR023214">
    <property type="entry name" value="HAD_sf"/>
</dbReference>
<sequence>MDYTGIINNITSLHKIPNMDKEYVLYYDETNNARVFKLTEEGFNFDEHAYFILGGLAFEKGKIVPQTIIDELINSLNLQVNMNEIKFKHIKQKATTFIDLLAKPRFKIFLEWLNKNNCWIHYSYLDNFYFSIVDIIDTLPESAIGGLDFSRNLKDTLYFHIKRDRDWFVNFMRYFDYPNITEHQQFINELLRWIEKFNPVNEDFNMEYIRQSLKANKKEDLALLKSNKAGILIEDCYSLYANSIVSYYNSEHIFDEEYTIQEKFEEIPVEFFGQKANYKFIKSDNDVFIQLSDIVVSMLRMWMTMLERYSLDELQQLYFTLSNDKKDMMRSIQHLMMNSMSETYGFKHGIGSDRFEKKISHFLEFNF</sequence>
<keyword evidence="3" id="KW-0479">Metal-binding</keyword>
<dbReference type="GO" id="GO:0046872">
    <property type="term" value="F:metal ion binding"/>
    <property type="evidence" value="ECO:0007669"/>
    <property type="project" value="UniProtKB-KW"/>
</dbReference>
<proteinExistence type="inferred from homology"/>